<dbReference type="InterPro" id="IPR013830">
    <property type="entry name" value="SGNH_hydro"/>
</dbReference>
<feature type="domain" description="SGNH hydrolase-type esterase" evidence="2">
    <location>
        <begin position="55"/>
        <end position="209"/>
    </location>
</feature>
<dbReference type="EMBL" id="QLLL01000001">
    <property type="protein sequence ID" value="RAJ10946.1"/>
    <property type="molecule type" value="Genomic_DNA"/>
</dbReference>
<dbReference type="PANTHER" id="PTHR30383">
    <property type="entry name" value="THIOESTERASE 1/PROTEASE 1/LYSOPHOSPHOLIPASE L1"/>
    <property type="match status" value="1"/>
</dbReference>
<dbReference type="OrthoDB" id="9790057at2"/>
<dbReference type="Gene3D" id="3.40.50.1110">
    <property type="entry name" value="SGNH hydrolase"/>
    <property type="match status" value="1"/>
</dbReference>
<evidence type="ECO:0000313" key="4">
    <source>
        <dbReference type="Proteomes" id="UP000249547"/>
    </source>
</evidence>
<reference evidence="3 4" key="1">
    <citation type="submission" date="2018-06" db="EMBL/GenBank/DDBJ databases">
        <title>Genomic Encyclopedia of Archaeal and Bacterial Type Strains, Phase II (KMG-II): from individual species to whole genera.</title>
        <authorList>
            <person name="Goeker M."/>
        </authorList>
    </citation>
    <scope>NUCLEOTIDE SEQUENCE [LARGE SCALE GENOMIC DNA]</scope>
    <source>
        <strain evidence="3 4">DSM 23857</strain>
    </source>
</reference>
<gene>
    <name evidence="3" type="ORF">LX64_00553</name>
</gene>
<protein>
    <submittedName>
        <fullName evidence="3">Lysophospholipase L1-like esterase</fullName>
    </submittedName>
</protein>
<sequence>MCRRKITQLAITLSLVAGSLTSQAQKIDSSYNNSHYQQRLAFFKAMPNQKNEIVFLGNSITEAGEWQELLAGKPVVNRGISGDVTYGIIARLDEVVSSKPKKVFVLCGVNDLKRNTPVEVIAENYKRIIHIIQTTSPRTQIYMQSVLPVVESMLGKNYEHVRNEKIVALNKLLQSITQEYKVTYVNLHEVFTDESGSLIKELSTDGLHLRMVAYIRWVDYLKSKKYL</sequence>
<dbReference type="InterPro" id="IPR051532">
    <property type="entry name" value="Ester_Hydrolysis_Enzymes"/>
</dbReference>
<evidence type="ECO:0000313" key="3">
    <source>
        <dbReference type="EMBL" id="RAJ10946.1"/>
    </source>
</evidence>
<accession>A0A327R2A7</accession>
<dbReference type="RefSeq" id="WP_111596060.1">
    <property type="nucleotide sequence ID" value="NZ_QLLL01000001.1"/>
</dbReference>
<organism evidence="3 4">
    <name type="scientific">Chitinophaga skermanii</name>
    <dbReference type="NCBI Taxonomy" id="331697"/>
    <lineage>
        <taxon>Bacteria</taxon>
        <taxon>Pseudomonadati</taxon>
        <taxon>Bacteroidota</taxon>
        <taxon>Chitinophagia</taxon>
        <taxon>Chitinophagales</taxon>
        <taxon>Chitinophagaceae</taxon>
        <taxon>Chitinophaga</taxon>
    </lineage>
</organism>
<dbReference type="AlphaFoldDB" id="A0A327R2A7"/>
<evidence type="ECO:0000256" key="1">
    <source>
        <dbReference type="SAM" id="SignalP"/>
    </source>
</evidence>
<feature type="signal peptide" evidence="1">
    <location>
        <begin position="1"/>
        <end position="24"/>
    </location>
</feature>
<dbReference type="PANTHER" id="PTHR30383:SF5">
    <property type="entry name" value="SGNH HYDROLASE-TYPE ESTERASE DOMAIN-CONTAINING PROTEIN"/>
    <property type="match status" value="1"/>
</dbReference>
<dbReference type="GO" id="GO:0004622">
    <property type="term" value="F:phosphatidylcholine lysophospholipase activity"/>
    <property type="evidence" value="ECO:0007669"/>
    <property type="project" value="TreeGrafter"/>
</dbReference>
<dbReference type="SUPFAM" id="SSF52266">
    <property type="entry name" value="SGNH hydrolase"/>
    <property type="match status" value="1"/>
</dbReference>
<keyword evidence="1" id="KW-0732">Signal</keyword>
<feature type="chain" id="PRO_5016323544" evidence="1">
    <location>
        <begin position="25"/>
        <end position="227"/>
    </location>
</feature>
<dbReference type="Proteomes" id="UP000249547">
    <property type="component" value="Unassembled WGS sequence"/>
</dbReference>
<name>A0A327R2A7_9BACT</name>
<comment type="caution">
    <text evidence="3">The sequence shown here is derived from an EMBL/GenBank/DDBJ whole genome shotgun (WGS) entry which is preliminary data.</text>
</comment>
<keyword evidence="4" id="KW-1185">Reference proteome</keyword>
<proteinExistence type="predicted"/>
<dbReference type="InterPro" id="IPR036514">
    <property type="entry name" value="SGNH_hydro_sf"/>
</dbReference>
<dbReference type="Pfam" id="PF13472">
    <property type="entry name" value="Lipase_GDSL_2"/>
    <property type="match status" value="1"/>
</dbReference>
<evidence type="ECO:0000259" key="2">
    <source>
        <dbReference type="Pfam" id="PF13472"/>
    </source>
</evidence>